<evidence type="ECO:0000256" key="1">
    <source>
        <dbReference type="SAM" id="MobiDB-lite"/>
    </source>
</evidence>
<protein>
    <submittedName>
        <fullName evidence="3">Uncharacterized protein</fullName>
    </submittedName>
</protein>
<proteinExistence type="predicted"/>
<evidence type="ECO:0000256" key="2">
    <source>
        <dbReference type="SAM" id="SignalP"/>
    </source>
</evidence>
<dbReference type="EMBL" id="JAPFFL010000003">
    <property type="protein sequence ID" value="KAJ6736901.1"/>
    <property type="molecule type" value="Genomic_DNA"/>
</dbReference>
<feature type="compositionally biased region" description="Basic and acidic residues" evidence="1">
    <location>
        <begin position="27"/>
        <end position="46"/>
    </location>
</feature>
<gene>
    <name evidence="3" type="ORF">OIU85_019016</name>
</gene>
<keyword evidence="2" id="KW-0732">Signal</keyword>
<dbReference type="AlphaFoldDB" id="A0A9Q0ZJL4"/>
<dbReference type="Proteomes" id="UP001151529">
    <property type="component" value="Chromosome 5"/>
</dbReference>
<sequence length="99" mass="11287">MKSIFLILSVMKIMLSITCLRQVAREEREEIDANEREQNLDNRNENEGEEQNESDNDQYAAAATDYVQARIPAMHVDVNIPAKHAGMEGNELLTDDDNH</sequence>
<feature type="compositionally biased region" description="Acidic residues" evidence="1">
    <location>
        <begin position="47"/>
        <end position="56"/>
    </location>
</feature>
<reference evidence="3" key="1">
    <citation type="submission" date="2022-11" db="EMBL/GenBank/DDBJ databases">
        <authorList>
            <person name="Hyden B.L."/>
            <person name="Feng K."/>
            <person name="Yates T."/>
            <person name="Jawdy S."/>
            <person name="Smart L.B."/>
            <person name="Muchero W."/>
        </authorList>
    </citation>
    <scope>NUCLEOTIDE SEQUENCE</scope>
    <source>
        <tissue evidence="3">Shoot tip</tissue>
    </source>
</reference>
<evidence type="ECO:0000313" key="4">
    <source>
        <dbReference type="Proteomes" id="UP001151529"/>
    </source>
</evidence>
<reference evidence="3" key="2">
    <citation type="journal article" date="2023" name="Int. J. Mol. Sci.">
        <title>De Novo Assembly and Annotation of 11 Diverse Shrub Willow (Salix) Genomes Reveals Novel Gene Organization in Sex-Linked Regions.</title>
        <authorList>
            <person name="Hyden B."/>
            <person name="Feng K."/>
            <person name="Yates T.B."/>
            <person name="Jawdy S."/>
            <person name="Cereghino C."/>
            <person name="Smart L.B."/>
            <person name="Muchero W."/>
        </authorList>
    </citation>
    <scope>NUCLEOTIDE SEQUENCE [LARGE SCALE GENOMIC DNA]</scope>
    <source>
        <tissue evidence="3">Shoot tip</tissue>
    </source>
</reference>
<comment type="caution">
    <text evidence="3">The sequence shown here is derived from an EMBL/GenBank/DDBJ whole genome shotgun (WGS) entry which is preliminary data.</text>
</comment>
<organism evidence="3 4">
    <name type="scientific">Salix viminalis</name>
    <name type="common">Common osier</name>
    <name type="synonym">Basket willow</name>
    <dbReference type="NCBI Taxonomy" id="40686"/>
    <lineage>
        <taxon>Eukaryota</taxon>
        <taxon>Viridiplantae</taxon>
        <taxon>Streptophyta</taxon>
        <taxon>Embryophyta</taxon>
        <taxon>Tracheophyta</taxon>
        <taxon>Spermatophyta</taxon>
        <taxon>Magnoliopsida</taxon>
        <taxon>eudicotyledons</taxon>
        <taxon>Gunneridae</taxon>
        <taxon>Pentapetalae</taxon>
        <taxon>rosids</taxon>
        <taxon>fabids</taxon>
        <taxon>Malpighiales</taxon>
        <taxon>Salicaceae</taxon>
        <taxon>Saliceae</taxon>
        <taxon>Salix</taxon>
    </lineage>
</organism>
<feature type="chain" id="PRO_5040114473" evidence="2">
    <location>
        <begin position="17"/>
        <end position="99"/>
    </location>
</feature>
<feature type="region of interest" description="Disordered" evidence="1">
    <location>
        <begin position="27"/>
        <end position="62"/>
    </location>
</feature>
<accession>A0A9Q0ZJL4</accession>
<evidence type="ECO:0000313" key="3">
    <source>
        <dbReference type="EMBL" id="KAJ6736901.1"/>
    </source>
</evidence>
<name>A0A9Q0ZJL4_SALVM</name>
<feature type="signal peptide" evidence="2">
    <location>
        <begin position="1"/>
        <end position="16"/>
    </location>
</feature>
<keyword evidence="4" id="KW-1185">Reference proteome</keyword>